<reference evidence="1 2" key="1">
    <citation type="journal article" date="2016" name="Mol. Biol. Evol.">
        <title>Comparative Genomics of Early-Diverging Mushroom-Forming Fungi Provides Insights into the Origins of Lignocellulose Decay Capabilities.</title>
        <authorList>
            <person name="Nagy L.G."/>
            <person name="Riley R."/>
            <person name="Tritt A."/>
            <person name="Adam C."/>
            <person name="Daum C."/>
            <person name="Floudas D."/>
            <person name="Sun H."/>
            <person name="Yadav J.S."/>
            <person name="Pangilinan J."/>
            <person name="Larsson K.H."/>
            <person name="Matsuura K."/>
            <person name="Barry K."/>
            <person name="Labutti K."/>
            <person name="Kuo R."/>
            <person name="Ohm R.A."/>
            <person name="Bhattacharya S.S."/>
            <person name="Shirouzu T."/>
            <person name="Yoshinaga Y."/>
            <person name="Martin F.M."/>
            <person name="Grigoriev I.V."/>
            <person name="Hibbett D.S."/>
        </authorList>
    </citation>
    <scope>NUCLEOTIDE SEQUENCE [LARGE SCALE GENOMIC DNA]</scope>
    <source>
        <strain evidence="1 2">L-15889</strain>
    </source>
</reference>
<evidence type="ECO:0000313" key="1">
    <source>
        <dbReference type="EMBL" id="KZT63564.1"/>
    </source>
</evidence>
<dbReference type="EMBL" id="KV429173">
    <property type="protein sequence ID" value="KZT63564.1"/>
    <property type="molecule type" value="Genomic_DNA"/>
</dbReference>
<dbReference type="OrthoDB" id="2803068at2759"/>
<accession>A0A165KTK0</accession>
<dbReference type="SUPFAM" id="SSF56112">
    <property type="entry name" value="Protein kinase-like (PK-like)"/>
    <property type="match status" value="1"/>
</dbReference>
<evidence type="ECO:0000313" key="2">
    <source>
        <dbReference type="Proteomes" id="UP000076727"/>
    </source>
</evidence>
<dbReference type="Gene3D" id="1.10.510.10">
    <property type="entry name" value="Transferase(Phosphotransferase) domain 1"/>
    <property type="match status" value="1"/>
</dbReference>
<proteinExistence type="predicted"/>
<dbReference type="AlphaFoldDB" id="A0A165KTK0"/>
<gene>
    <name evidence="1" type="ORF">DAEQUDRAFT_733689</name>
</gene>
<sequence>MVVFEIPTLLCEYTGAGPDASSTYRYLLNFTYENETSKRAKVSDVAEAVLKEVRDNSPAHKLAGTDFDTLTAQIYVVDTELFPTNASRRQKKAVWNNIDYATINDNTEILSRKKTLSGADTSLLAIVLRPVGVAYRSTALHAVAEGVEAHYYAYRERIAEAGRKRQAPSSGARASELLKTQRSNRPDAVYNYRPLSLTAPQITIYHPVFAKFLAMMAEPLDKIDFTPDELKRSWAFISESSLYHNSEYSRVDAIRAAFGAAVHEHVVTGTGLTYSSGTVKPDGAVIASQAKVEGFAPISCITEVKNEVGTGNCDPLAQAECVYVATYSSDEAEAFRAICCCPAFLIGMAGPNIIVSGAVFADQIIAQALTSYVYVIPRPALGEYSPLERVMCEVARLFRALKVCIEYLNVYYGELAQNIKGEPKPNLPRKSPRLAGGSLRTTPISSAATLLSSVPPPVFIGPWFSEYRDSAGQEFTLQYVRRLAIDFSSKAVFLAKARCAPKKQEVDVVVKFTEKYGADAHRLAYKHGFAPELRFCDKIDSIGMQVIVMDYVNGDMATASLAAATASSLRKAVEMLHADGFVFGDLREPNVMIAEDGKVKLIDFDWSGRVGEVRYPHDIAMDEGIKKLYGWHPEVHGRGLIAKEHDTHMIERLVQQVNKPK</sequence>
<keyword evidence="2" id="KW-1185">Reference proteome</keyword>
<organism evidence="1 2">
    <name type="scientific">Daedalea quercina L-15889</name>
    <dbReference type="NCBI Taxonomy" id="1314783"/>
    <lineage>
        <taxon>Eukaryota</taxon>
        <taxon>Fungi</taxon>
        <taxon>Dikarya</taxon>
        <taxon>Basidiomycota</taxon>
        <taxon>Agaricomycotina</taxon>
        <taxon>Agaricomycetes</taxon>
        <taxon>Polyporales</taxon>
        <taxon>Fomitopsis</taxon>
    </lineage>
</organism>
<name>A0A165KTK0_9APHY</name>
<dbReference type="InterPro" id="IPR011009">
    <property type="entry name" value="Kinase-like_dom_sf"/>
</dbReference>
<evidence type="ECO:0008006" key="3">
    <source>
        <dbReference type="Google" id="ProtNLM"/>
    </source>
</evidence>
<protein>
    <recommendedName>
        <fullName evidence="3">Protein kinase domain-containing protein</fullName>
    </recommendedName>
</protein>
<dbReference type="Proteomes" id="UP000076727">
    <property type="component" value="Unassembled WGS sequence"/>
</dbReference>